<keyword evidence="6" id="KW-1185">Reference proteome</keyword>
<evidence type="ECO:0000259" key="4">
    <source>
        <dbReference type="PROSITE" id="PS50067"/>
    </source>
</evidence>
<dbReference type="InterPro" id="IPR027640">
    <property type="entry name" value="Kinesin-like_fam"/>
</dbReference>
<dbReference type="PANTHER" id="PTHR47972:SF18">
    <property type="entry name" value="KINESIN-LIKE PROTEIN KIN-14R"/>
    <property type="match status" value="1"/>
</dbReference>
<evidence type="ECO:0000256" key="2">
    <source>
        <dbReference type="PROSITE-ProRule" id="PRU00283"/>
    </source>
</evidence>
<feature type="region of interest" description="Disordered" evidence="3">
    <location>
        <begin position="95"/>
        <end position="114"/>
    </location>
</feature>
<dbReference type="STRING" id="4072.A0A2G2ZHD6"/>
<evidence type="ECO:0000313" key="6">
    <source>
        <dbReference type="Proteomes" id="UP000222542"/>
    </source>
</evidence>
<reference evidence="5 6" key="1">
    <citation type="journal article" date="2014" name="Nat. Genet.">
        <title>Genome sequence of the hot pepper provides insights into the evolution of pungency in Capsicum species.</title>
        <authorList>
            <person name="Kim S."/>
            <person name="Park M."/>
            <person name="Yeom S.I."/>
            <person name="Kim Y.M."/>
            <person name="Lee J.M."/>
            <person name="Lee H.A."/>
            <person name="Seo E."/>
            <person name="Choi J."/>
            <person name="Cheong K."/>
            <person name="Kim K.T."/>
            <person name="Jung K."/>
            <person name="Lee G.W."/>
            <person name="Oh S.K."/>
            <person name="Bae C."/>
            <person name="Kim S.B."/>
            <person name="Lee H.Y."/>
            <person name="Kim S.Y."/>
            <person name="Kim M.S."/>
            <person name="Kang B.C."/>
            <person name="Jo Y.D."/>
            <person name="Yang H.B."/>
            <person name="Jeong H.J."/>
            <person name="Kang W.H."/>
            <person name="Kwon J.K."/>
            <person name="Shin C."/>
            <person name="Lim J.Y."/>
            <person name="Park J.H."/>
            <person name="Huh J.H."/>
            <person name="Kim J.S."/>
            <person name="Kim B.D."/>
            <person name="Cohen O."/>
            <person name="Paran I."/>
            <person name="Suh M.C."/>
            <person name="Lee S.B."/>
            <person name="Kim Y.K."/>
            <person name="Shin Y."/>
            <person name="Noh S.J."/>
            <person name="Park J."/>
            <person name="Seo Y.S."/>
            <person name="Kwon S.Y."/>
            <person name="Kim H.A."/>
            <person name="Park J.M."/>
            <person name="Kim H.J."/>
            <person name="Choi S.B."/>
            <person name="Bosland P.W."/>
            <person name="Reeves G."/>
            <person name="Jo S.H."/>
            <person name="Lee B.W."/>
            <person name="Cho H.T."/>
            <person name="Choi H.S."/>
            <person name="Lee M.S."/>
            <person name="Yu Y."/>
            <person name="Do Choi Y."/>
            <person name="Park B.S."/>
            <person name="van Deynze A."/>
            <person name="Ashrafi H."/>
            <person name="Hill T."/>
            <person name="Kim W.T."/>
            <person name="Pai H.S."/>
            <person name="Ahn H.K."/>
            <person name="Yeam I."/>
            <person name="Giovannoni J.J."/>
            <person name="Rose J.K."/>
            <person name="Sorensen I."/>
            <person name="Lee S.J."/>
            <person name="Kim R.W."/>
            <person name="Choi I.Y."/>
            <person name="Choi B.S."/>
            <person name="Lim J.S."/>
            <person name="Lee Y.H."/>
            <person name="Choi D."/>
        </authorList>
    </citation>
    <scope>NUCLEOTIDE SEQUENCE [LARGE SCALE GENOMIC DNA]</scope>
    <source>
        <strain evidence="6">cv. CM334</strain>
    </source>
</reference>
<comment type="caution">
    <text evidence="2">Lacks conserved residue(s) required for the propagation of feature annotation.</text>
</comment>
<proteinExistence type="inferred from homology"/>
<dbReference type="Pfam" id="PF00225">
    <property type="entry name" value="Kinesin"/>
    <property type="match status" value="1"/>
</dbReference>
<reference evidence="5 6" key="2">
    <citation type="journal article" date="2017" name="Genome Biol.">
        <title>New reference genome sequences of hot pepper reveal the massive evolution of plant disease-resistance genes by retroduplication.</title>
        <authorList>
            <person name="Kim S."/>
            <person name="Park J."/>
            <person name="Yeom S.I."/>
            <person name="Kim Y.M."/>
            <person name="Seo E."/>
            <person name="Kim K.T."/>
            <person name="Kim M.S."/>
            <person name="Lee J.M."/>
            <person name="Cheong K."/>
            <person name="Shin H.S."/>
            <person name="Kim S.B."/>
            <person name="Han K."/>
            <person name="Lee J."/>
            <person name="Park M."/>
            <person name="Lee H.A."/>
            <person name="Lee H.Y."/>
            <person name="Lee Y."/>
            <person name="Oh S."/>
            <person name="Lee J.H."/>
            <person name="Choi E."/>
            <person name="Choi E."/>
            <person name="Lee S.E."/>
            <person name="Jeon J."/>
            <person name="Kim H."/>
            <person name="Choi G."/>
            <person name="Song H."/>
            <person name="Lee J."/>
            <person name="Lee S.C."/>
            <person name="Kwon J.K."/>
            <person name="Lee H.Y."/>
            <person name="Koo N."/>
            <person name="Hong Y."/>
            <person name="Kim R.W."/>
            <person name="Kang W.H."/>
            <person name="Huh J.H."/>
            <person name="Kang B.C."/>
            <person name="Yang T.J."/>
            <person name="Lee Y.H."/>
            <person name="Bennetzen J.L."/>
            <person name="Choi D."/>
        </authorList>
    </citation>
    <scope>NUCLEOTIDE SEQUENCE [LARGE SCALE GENOMIC DNA]</scope>
    <source>
        <strain evidence="6">cv. CM334</strain>
    </source>
</reference>
<dbReference type="InterPro" id="IPR036961">
    <property type="entry name" value="Kinesin_motor_dom_sf"/>
</dbReference>
<evidence type="ECO:0000256" key="3">
    <source>
        <dbReference type="SAM" id="MobiDB-lite"/>
    </source>
</evidence>
<protein>
    <recommendedName>
        <fullName evidence="4">Kinesin motor domain-containing protein</fullName>
    </recommendedName>
</protein>
<organism evidence="5 6">
    <name type="scientific">Capsicum annuum</name>
    <name type="common">Capsicum pepper</name>
    <dbReference type="NCBI Taxonomy" id="4072"/>
    <lineage>
        <taxon>Eukaryota</taxon>
        <taxon>Viridiplantae</taxon>
        <taxon>Streptophyta</taxon>
        <taxon>Embryophyta</taxon>
        <taxon>Tracheophyta</taxon>
        <taxon>Spermatophyta</taxon>
        <taxon>Magnoliopsida</taxon>
        <taxon>eudicotyledons</taxon>
        <taxon>Gunneridae</taxon>
        <taxon>Pentapetalae</taxon>
        <taxon>asterids</taxon>
        <taxon>lamiids</taxon>
        <taxon>Solanales</taxon>
        <taxon>Solanaceae</taxon>
        <taxon>Solanoideae</taxon>
        <taxon>Capsiceae</taxon>
        <taxon>Capsicum</taxon>
    </lineage>
</organism>
<dbReference type="Proteomes" id="UP000222542">
    <property type="component" value="Unassembled WGS sequence"/>
</dbReference>
<dbReference type="SUPFAM" id="SSF52540">
    <property type="entry name" value="P-loop containing nucleoside triphosphate hydrolases"/>
    <property type="match status" value="1"/>
</dbReference>
<evidence type="ECO:0000256" key="1">
    <source>
        <dbReference type="ARBA" id="ARBA00023175"/>
    </source>
</evidence>
<comment type="caution">
    <text evidence="5">The sequence shown here is derived from an EMBL/GenBank/DDBJ whole genome shotgun (WGS) entry which is preliminary data.</text>
</comment>
<keyword evidence="1" id="KW-0505">Motor protein</keyword>
<accession>A0A2G2ZHD6</accession>
<dbReference type="AlphaFoldDB" id="A0A2G2ZHD6"/>
<dbReference type="GO" id="GO:0005524">
    <property type="term" value="F:ATP binding"/>
    <property type="evidence" value="ECO:0007669"/>
    <property type="project" value="InterPro"/>
</dbReference>
<sequence length="114" mass="12933">MDKREQTKHSPWRVQNGVGESTTTLSKFKIANERSETFTYDISISVVKVYNEQIMDLLALPTTLKNLEGLHHVSGLVESKVENIEEVWNMLQTGNSAQVGGSNNVNEHNNRPHW</sequence>
<evidence type="ECO:0000313" key="5">
    <source>
        <dbReference type="EMBL" id="PHT81398.1"/>
    </source>
</evidence>
<name>A0A2G2ZHD6_CAPAN</name>
<feature type="compositionally biased region" description="Polar residues" evidence="3">
    <location>
        <begin position="95"/>
        <end position="107"/>
    </location>
</feature>
<dbReference type="InterPro" id="IPR001752">
    <property type="entry name" value="Kinesin_motor_dom"/>
</dbReference>
<dbReference type="GO" id="GO:0003777">
    <property type="term" value="F:microtubule motor activity"/>
    <property type="evidence" value="ECO:0007669"/>
    <property type="project" value="InterPro"/>
</dbReference>
<dbReference type="GO" id="GO:0008017">
    <property type="term" value="F:microtubule binding"/>
    <property type="evidence" value="ECO:0007669"/>
    <property type="project" value="InterPro"/>
</dbReference>
<dbReference type="PROSITE" id="PS50067">
    <property type="entry name" value="KINESIN_MOTOR_2"/>
    <property type="match status" value="1"/>
</dbReference>
<dbReference type="EMBL" id="AYRZ02000005">
    <property type="protein sequence ID" value="PHT81398.1"/>
    <property type="molecule type" value="Genomic_DNA"/>
</dbReference>
<dbReference type="GO" id="GO:0007018">
    <property type="term" value="P:microtubule-based movement"/>
    <property type="evidence" value="ECO:0007669"/>
    <property type="project" value="InterPro"/>
</dbReference>
<dbReference type="OMA" id="NEHNNRP"/>
<dbReference type="Gramene" id="PHT81398">
    <property type="protein sequence ID" value="PHT81398"/>
    <property type="gene ID" value="T459_14413"/>
</dbReference>
<dbReference type="InterPro" id="IPR027417">
    <property type="entry name" value="P-loop_NTPase"/>
</dbReference>
<gene>
    <name evidence="5" type="ORF">T459_14413</name>
</gene>
<feature type="domain" description="Kinesin motor" evidence="4">
    <location>
        <begin position="1"/>
        <end position="114"/>
    </location>
</feature>
<comment type="similarity">
    <text evidence="2">Belongs to the TRAFAC class myosin-kinesin ATPase superfamily. Kinesin family.</text>
</comment>
<dbReference type="Gene3D" id="3.40.850.10">
    <property type="entry name" value="Kinesin motor domain"/>
    <property type="match status" value="1"/>
</dbReference>
<dbReference type="PANTHER" id="PTHR47972">
    <property type="entry name" value="KINESIN-LIKE PROTEIN KLP-3"/>
    <property type="match status" value="1"/>
</dbReference>